<name>A0A1E5LAJ9_9BACI</name>
<comment type="caution">
    <text evidence="1">The sequence shown here is derived from an EMBL/GenBank/DDBJ whole genome shotgun (WGS) entry which is preliminary data.</text>
</comment>
<dbReference type="Proteomes" id="UP000095209">
    <property type="component" value="Unassembled WGS sequence"/>
</dbReference>
<organism evidence="1 2">
    <name type="scientific">Bacillus solimangrovi</name>
    <dbReference type="NCBI Taxonomy" id="1305675"/>
    <lineage>
        <taxon>Bacteria</taxon>
        <taxon>Bacillati</taxon>
        <taxon>Bacillota</taxon>
        <taxon>Bacilli</taxon>
        <taxon>Bacillales</taxon>
        <taxon>Bacillaceae</taxon>
        <taxon>Bacillus</taxon>
    </lineage>
</organism>
<evidence type="ECO:0000313" key="1">
    <source>
        <dbReference type="EMBL" id="OEH91110.1"/>
    </source>
</evidence>
<protein>
    <submittedName>
        <fullName evidence="1">Uncharacterized protein</fullName>
    </submittedName>
</protein>
<gene>
    <name evidence="1" type="ORF">BFG57_06990</name>
</gene>
<dbReference type="RefSeq" id="WP_069718877.1">
    <property type="nucleotide sequence ID" value="NZ_MJEH01000064.1"/>
</dbReference>
<evidence type="ECO:0000313" key="2">
    <source>
        <dbReference type="Proteomes" id="UP000095209"/>
    </source>
</evidence>
<keyword evidence="2" id="KW-1185">Reference proteome</keyword>
<reference evidence="1 2" key="1">
    <citation type="submission" date="2016-08" db="EMBL/GenBank/DDBJ databases">
        <title>Genome of Bacillus solimangrovi GH2-4.</title>
        <authorList>
            <person name="Lim S."/>
            <person name="Kim B.-C."/>
        </authorList>
    </citation>
    <scope>NUCLEOTIDE SEQUENCE [LARGE SCALE GENOMIC DNA]</scope>
    <source>
        <strain evidence="1 2">GH2-4</strain>
    </source>
</reference>
<accession>A0A1E5LAJ9</accession>
<proteinExistence type="predicted"/>
<dbReference type="OrthoDB" id="2592564at2"/>
<dbReference type="AlphaFoldDB" id="A0A1E5LAJ9"/>
<dbReference type="EMBL" id="MJEH01000064">
    <property type="protein sequence ID" value="OEH91110.1"/>
    <property type="molecule type" value="Genomic_DNA"/>
</dbReference>
<sequence length="149" mass="17687">MQLETNGKNVINKEQKTAFIIQTINEYSELYLPKLIGMDHEYLNDEEELSLRFDFEPEVGSRPFKSKIYHSIAYHATNIKMFFPEVKSFSYTIHWRGEENAAQLKLNEQKTYELLRHKQLLRDNALDEQEVSIVFSSISESDDVKKWDY</sequence>